<dbReference type="OrthoDB" id="9804047at2"/>
<protein>
    <submittedName>
        <fullName evidence="2">Inosose dehydratase</fullName>
        <ecNumber evidence="2">4.2.1.44</ecNumber>
    </submittedName>
</protein>
<gene>
    <name evidence="2" type="ORF">GGR05_004155</name>
</gene>
<feature type="domain" description="Xylose isomerase-like TIM barrel" evidence="1">
    <location>
        <begin position="42"/>
        <end position="271"/>
    </location>
</feature>
<dbReference type="PANTHER" id="PTHR12110:SF41">
    <property type="entry name" value="INOSOSE DEHYDRATASE"/>
    <property type="match status" value="1"/>
</dbReference>
<evidence type="ECO:0000313" key="2">
    <source>
        <dbReference type="EMBL" id="MBB3937985.1"/>
    </source>
</evidence>
<dbReference type="Pfam" id="PF01261">
    <property type="entry name" value="AP_endonuc_2"/>
    <property type="match status" value="1"/>
</dbReference>
<dbReference type="SUPFAM" id="SSF51658">
    <property type="entry name" value="Xylose isomerase-like"/>
    <property type="match status" value="1"/>
</dbReference>
<dbReference type="InterPro" id="IPR050312">
    <property type="entry name" value="IolE/XylAMocC-like"/>
</dbReference>
<evidence type="ECO:0000259" key="1">
    <source>
        <dbReference type="Pfam" id="PF01261"/>
    </source>
</evidence>
<dbReference type="Proteomes" id="UP000531216">
    <property type="component" value="Unassembled WGS sequence"/>
</dbReference>
<dbReference type="Gene3D" id="3.20.20.150">
    <property type="entry name" value="Divalent-metal-dependent TIM barrel enzymes"/>
    <property type="match status" value="1"/>
</dbReference>
<dbReference type="RefSeq" id="WP_090965916.1">
    <property type="nucleotide sequence ID" value="NZ_FOOA01000022.1"/>
</dbReference>
<comment type="caution">
    <text evidence="2">The sequence shown here is derived from an EMBL/GenBank/DDBJ whole genome shotgun (WGS) entry which is preliminary data.</text>
</comment>
<dbReference type="InterPro" id="IPR013022">
    <property type="entry name" value="Xyl_isomerase-like_TIM-brl"/>
</dbReference>
<dbReference type="PANTHER" id="PTHR12110">
    <property type="entry name" value="HYDROXYPYRUVATE ISOMERASE"/>
    <property type="match status" value="1"/>
</dbReference>
<reference evidence="2 3" key="1">
    <citation type="submission" date="2020-08" db="EMBL/GenBank/DDBJ databases">
        <title>Genomic Encyclopedia of Type Strains, Phase IV (KMG-IV): sequencing the most valuable type-strain genomes for metagenomic binning, comparative biology and taxonomic classification.</title>
        <authorList>
            <person name="Goeker M."/>
        </authorList>
    </citation>
    <scope>NUCLEOTIDE SEQUENCE [LARGE SCALE GENOMIC DNA]</scope>
    <source>
        <strain evidence="2 3">DSM 25024</strain>
    </source>
</reference>
<dbReference type="GO" id="GO:0050114">
    <property type="term" value="F:myo-inosose-2 dehydratase activity"/>
    <property type="evidence" value="ECO:0007669"/>
    <property type="project" value="UniProtKB-EC"/>
</dbReference>
<dbReference type="EMBL" id="JACIDO010000014">
    <property type="protein sequence ID" value="MBB3937985.1"/>
    <property type="molecule type" value="Genomic_DNA"/>
</dbReference>
<proteinExistence type="predicted"/>
<sequence length="277" mass="29003">MAGWKMAYHANCWGPLGGDAVGVTSIGRLAYRTFGDMNLAAREIAAAGYKGIEFFDGNVLDGEADDFASLRRTLAETGLALVAVYSGGNFIFADVLEEELARIGKAADAAQALGAEHLVVGGGARRLSGARSGDYDALAAALDKVVAIAEARGLKAQYHPHLSTIVETPAEVARIFEKTAIGFCPDTAHLAAAGGDPAALVTGHAARITYVHLKGWRRDPFTFVPVGEGDCDNGAVIRALKAIGYDGWICNELDAWPDPAAGARDSLRFVEAEAAKA</sequence>
<organism evidence="2 3">
    <name type="scientific">Aureimonas phyllosphaerae</name>
    <dbReference type="NCBI Taxonomy" id="1166078"/>
    <lineage>
        <taxon>Bacteria</taxon>
        <taxon>Pseudomonadati</taxon>
        <taxon>Pseudomonadota</taxon>
        <taxon>Alphaproteobacteria</taxon>
        <taxon>Hyphomicrobiales</taxon>
        <taxon>Aurantimonadaceae</taxon>
        <taxon>Aureimonas</taxon>
    </lineage>
</organism>
<dbReference type="EC" id="4.2.1.44" evidence="2"/>
<dbReference type="InterPro" id="IPR036237">
    <property type="entry name" value="Xyl_isomerase-like_sf"/>
</dbReference>
<dbReference type="AlphaFoldDB" id="A0A7W6BX35"/>
<evidence type="ECO:0000313" key="3">
    <source>
        <dbReference type="Proteomes" id="UP000531216"/>
    </source>
</evidence>
<keyword evidence="2" id="KW-0456">Lyase</keyword>
<keyword evidence="3" id="KW-1185">Reference proteome</keyword>
<accession>A0A7W6BX35</accession>
<name>A0A7W6BX35_9HYPH</name>